<evidence type="ECO:0000256" key="2">
    <source>
        <dbReference type="ARBA" id="ARBA00022690"/>
    </source>
</evidence>
<name>A0AA88DAG5_FICCA</name>
<dbReference type="Gene3D" id="3.30.10.10">
    <property type="entry name" value="Trypsin Inhibitor V, subunit A"/>
    <property type="match status" value="1"/>
</dbReference>
<dbReference type="InterPro" id="IPR036354">
    <property type="entry name" value="Prot_inh_pot1_sf"/>
</dbReference>
<comment type="similarity">
    <text evidence="1">Belongs to the protease inhibitor I13 (potato type I serine protease inhibitor) family.</text>
</comment>
<dbReference type="Pfam" id="PF00280">
    <property type="entry name" value="potato_inhibit"/>
    <property type="match status" value="1"/>
</dbReference>
<protein>
    <submittedName>
        <fullName evidence="5">Uncharacterized protein</fullName>
    </submittedName>
</protein>
<dbReference type="PANTHER" id="PTHR33091">
    <property type="entry name" value="PROTEIN, PUTATIVE, EXPRESSED-RELATED"/>
    <property type="match status" value="1"/>
</dbReference>
<dbReference type="SUPFAM" id="SSF54654">
    <property type="entry name" value="CI-2 family of serine protease inhibitors"/>
    <property type="match status" value="1"/>
</dbReference>
<dbReference type="EMBL" id="BTGU01000029">
    <property type="protein sequence ID" value="GMN48926.1"/>
    <property type="molecule type" value="Genomic_DNA"/>
</dbReference>
<keyword evidence="3" id="KW-0722">Serine protease inhibitor</keyword>
<feature type="region of interest" description="Disordered" evidence="4">
    <location>
        <begin position="1"/>
        <end position="26"/>
    </location>
</feature>
<evidence type="ECO:0000256" key="4">
    <source>
        <dbReference type="SAM" id="MobiDB-lite"/>
    </source>
</evidence>
<evidence type="ECO:0000256" key="1">
    <source>
        <dbReference type="ARBA" id="ARBA00008210"/>
    </source>
</evidence>
<keyword evidence="6" id="KW-1185">Reference proteome</keyword>
<dbReference type="Proteomes" id="UP001187192">
    <property type="component" value="Unassembled WGS sequence"/>
</dbReference>
<sequence length="73" mass="8103">MASDDSSCPGKNSWPELVGANGQEAEKQIEKENKNVDAIIVHEGDAVITDYRCDRVWVWVNDYGIVTRVPIIG</sequence>
<evidence type="ECO:0000313" key="5">
    <source>
        <dbReference type="EMBL" id="GMN48926.1"/>
    </source>
</evidence>
<dbReference type="AlphaFoldDB" id="A0AA88DAG5"/>
<proteinExistence type="inferred from homology"/>
<dbReference type="GO" id="GO:0009611">
    <property type="term" value="P:response to wounding"/>
    <property type="evidence" value="ECO:0007669"/>
    <property type="project" value="InterPro"/>
</dbReference>
<evidence type="ECO:0000256" key="3">
    <source>
        <dbReference type="ARBA" id="ARBA00022900"/>
    </source>
</evidence>
<dbReference type="PANTHER" id="PTHR33091:SF73">
    <property type="entry name" value="INHIBITOR OF TRYPSIN AND HAGEMAN FACTOR-LIKE"/>
    <property type="match status" value="1"/>
</dbReference>
<evidence type="ECO:0000313" key="6">
    <source>
        <dbReference type="Proteomes" id="UP001187192"/>
    </source>
</evidence>
<dbReference type="GO" id="GO:0004867">
    <property type="term" value="F:serine-type endopeptidase inhibitor activity"/>
    <property type="evidence" value="ECO:0007669"/>
    <property type="project" value="UniProtKB-KW"/>
</dbReference>
<accession>A0AA88DAG5</accession>
<feature type="compositionally biased region" description="Polar residues" evidence="4">
    <location>
        <begin position="1"/>
        <end position="10"/>
    </location>
</feature>
<gene>
    <name evidence="5" type="ORF">TIFTF001_018101</name>
</gene>
<comment type="caution">
    <text evidence="5">The sequence shown here is derived from an EMBL/GenBank/DDBJ whole genome shotgun (WGS) entry which is preliminary data.</text>
</comment>
<keyword evidence="2" id="KW-0646">Protease inhibitor</keyword>
<dbReference type="PROSITE" id="PS00285">
    <property type="entry name" value="POTATO_INHIBITOR"/>
    <property type="match status" value="1"/>
</dbReference>
<organism evidence="5 6">
    <name type="scientific">Ficus carica</name>
    <name type="common">Common fig</name>
    <dbReference type="NCBI Taxonomy" id="3494"/>
    <lineage>
        <taxon>Eukaryota</taxon>
        <taxon>Viridiplantae</taxon>
        <taxon>Streptophyta</taxon>
        <taxon>Embryophyta</taxon>
        <taxon>Tracheophyta</taxon>
        <taxon>Spermatophyta</taxon>
        <taxon>Magnoliopsida</taxon>
        <taxon>eudicotyledons</taxon>
        <taxon>Gunneridae</taxon>
        <taxon>Pentapetalae</taxon>
        <taxon>rosids</taxon>
        <taxon>fabids</taxon>
        <taxon>Rosales</taxon>
        <taxon>Moraceae</taxon>
        <taxon>Ficeae</taxon>
        <taxon>Ficus</taxon>
    </lineage>
</organism>
<dbReference type="InterPro" id="IPR000864">
    <property type="entry name" value="Prot_inh_pot1"/>
</dbReference>
<reference evidence="5" key="1">
    <citation type="submission" date="2023-07" db="EMBL/GenBank/DDBJ databases">
        <title>draft genome sequence of fig (Ficus carica).</title>
        <authorList>
            <person name="Takahashi T."/>
            <person name="Nishimura K."/>
        </authorList>
    </citation>
    <scope>NUCLEOTIDE SEQUENCE</scope>
</reference>